<reference evidence="2 3" key="1">
    <citation type="submission" date="2020-08" db="EMBL/GenBank/DDBJ databases">
        <title>Genome sequence of Hymenobacter qilianensis JCM 19763T.</title>
        <authorList>
            <person name="Hyun D.-W."/>
            <person name="Bae J.-W."/>
        </authorList>
    </citation>
    <scope>NUCLEOTIDE SEQUENCE [LARGE SCALE GENOMIC DNA]</scope>
    <source>
        <strain evidence="2 3">JCM 19763</strain>
        <plasmid evidence="2 3">p_unnamed4</plasmid>
    </source>
</reference>
<protein>
    <submittedName>
        <fullName evidence="2">Uncharacterized protein</fullName>
    </submittedName>
</protein>
<keyword evidence="2" id="KW-0614">Plasmid</keyword>
<keyword evidence="3" id="KW-1185">Reference proteome</keyword>
<dbReference type="RefSeq" id="WP_187734704.1">
    <property type="nucleotide sequence ID" value="NZ_BMFN01000008.1"/>
</dbReference>
<keyword evidence="1" id="KW-0732">Signal</keyword>
<dbReference type="Proteomes" id="UP000516093">
    <property type="component" value="Plasmid p_unnamed4"/>
</dbReference>
<name>A0A7H0H1X9_9BACT</name>
<feature type="signal peptide" evidence="1">
    <location>
        <begin position="1"/>
        <end position="20"/>
    </location>
</feature>
<gene>
    <name evidence="2" type="ORF">H9L05_22620</name>
</gene>
<geneLocation type="plasmid" evidence="2 3">
    <name>p_unnamed4</name>
</geneLocation>
<dbReference type="AlphaFoldDB" id="A0A7H0H1X9"/>
<dbReference type="KEGG" id="hqi:H9L05_22620"/>
<evidence type="ECO:0000313" key="3">
    <source>
        <dbReference type="Proteomes" id="UP000516093"/>
    </source>
</evidence>
<proteinExistence type="predicted"/>
<evidence type="ECO:0000313" key="2">
    <source>
        <dbReference type="EMBL" id="QNP54545.1"/>
    </source>
</evidence>
<dbReference type="EMBL" id="CP060788">
    <property type="protein sequence ID" value="QNP54545.1"/>
    <property type="molecule type" value="Genomic_DNA"/>
</dbReference>
<feature type="chain" id="PRO_5029018064" evidence="1">
    <location>
        <begin position="21"/>
        <end position="123"/>
    </location>
</feature>
<organism evidence="2 3">
    <name type="scientific">Hymenobacter qilianensis</name>
    <dbReference type="NCBI Taxonomy" id="1385715"/>
    <lineage>
        <taxon>Bacteria</taxon>
        <taxon>Pseudomonadati</taxon>
        <taxon>Bacteroidota</taxon>
        <taxon>Cytophagia</taxon>
        <taxon>Cytophagales</taxon>
        <taxon>Hymenobacteraceae</taxon>
        <taxon>Hymenobacter</taxon>
    </lineage>
</organism>
<sequence>MVKAFFTLMLVAPLTGWAQAHLPPRTAVLPPPVRVEQALTGTVNPRLLQVPLGTFLYQHLRDTLSNHYVRPLPAGNWQLTIVRSISPRWVAVRWLPHSAAFVAGDTTLFYLPAQKGLQTIIQL</sequence>
<evidence type="ECO:0000256" key="1">
    <source>
        <dbReference type="SAM" id="SignalP"/>
    </source>
</evidence>
<accession>A0A7H0H1X9</accession>